<accession>A0A6G1I820</accession>
<sequence>MVDSAVEFRECQAPFSLVRGFDLFVHADQSLHVIALYLRTSTGNSDYPQGCYIWPLTSLHRGEVKTLARSLPVVNPFALDSSYFLKLRISFLTVVALFALRIASHGSLFTFVGRIRFTISSSFSRLPWWPQSSSNRPGLRKLPAGGLQSRNFDVSRFCPWQRDKHDSNGHWPTFC</sequence>
<reference evidence="1" key="1">
    <citation type="journal article" date="2020" name="Stud. Mycol.">
        <title>101 Dothideomycetes genomes: a test case for predicting lifestyles and emergence of pathogens.</title>
        <authorList>
            <person name="Haridas S."/>
            <person name="Albert R."/>
            <person name="Binder M."/>
            <person name="Bloem J."/>
            <person name="Labutti K."/>
            <person name="Salamov A."/>
            <person name="Andreopoulos B."/>
            <person name="Baker S."/>
            <person name="Barry K."/>
            <person name="Bills G."/>
            <person name="Bluhm B."/>
            <person name="Cannon C."/>
            <person name="Castanera R."/>
            <person name="Culley D."/>
            <person name="Daum C."/>
            <person name="Ezra D."/>
            <person name="Gonzalez J."/>
            <person name="Henrissat B."/>
            <person name="Kuo A."/>
            <person name="Liang C."/>
            <person name="Lipzen A."/>
            <person name="Lutzoni F."/>
            <person name="Magnuson J."/>
            <person name="Mondo S."/>
            <person name="Nolan M."/>
            <person name="Ohm R."/>
            <person name="Pangilinan J."/>
            <person name="Park H.-J."/>
            <person name="Ramirez L."/>
            <person name="Alfaro M."/>
            <person name="Sun H."/>
            <person name="Tritt A."/>
            <person name="Yoshinaga Y."/>
            <person name="Zwiers L.-H."/>
            <person name="Turgeon B."/>
            <person name="Goodwin S."/>
            <person name="Spatafora J."/>
            <person name="Crous P."/>
            <person name="Grigoriev I."/>
        </authorList>
    </citation>
    <scope>NUCLEOTIDE SEQUENCE</scope>
    <source>
        <strain evidence="1">CBS 262.69</strain>
    </source>
</reference>
<evidence type="ECO:0000313" key="1">
    <source>
        <dbReference type="EMBL" id="KAF2404412.1"/>
    </source>
</evidence>
<keyword evidence="2" id="KW-1185">Reference proteome</keyword>
<dbReference type="AlphaFoldDB" id="A0A6G1I820"/>
<proteinExistence type="predicted"/>
<gene>
    <name evidence="1" type="ORF">EJ06DRAFT_203925</name>
</gene>
<organism evidence="1 2">
    <name type="scientific">Trichodelitschia bisporula</name>
    <dbReference type="NCBI Taxonomy" id="703511"/>
    <lineage>
        <taxon>Eukaryota</taxon>
        <taxon>Fungi</taxon>
        <taxon>Dikarya</taxon>
        <taxon>Ascomycota</taxon>
        <taxon>Pezizomycotina</taxon>
        <taxon>Dothideomycetes</taxon>
        <taxon>Dothideomycetes incertae sedis</taxon>
        <taxon>Phaeotrichales</taxon>
        <taxon>Phaeotrichaceae</taxon>
        <taxon>Trichodelitschia</taxon>
    </lineage>
</organism>
<protein>
    <submittedName>
        <fullName evidence="1">Uncharacterized protein</fullName>
    </submittedName>
</protein>
<dbReference type="Proteomes" id="UP000799640">
    <property type="component" value="Unassembled WGS sequence"/>
</dbReference>
<evidence type="ECO:0000313" key="2">
    <source>
        <dbReference type="Proteomes" id="UP000799640"/>
    </source>
</evidence>
<name>A0A6G1I820_9PEZI</name>
<dbReference type="EMBL" id="ML996688">
    <property type="protein sequence ID" value="KAF2404412.1"/>
    <property type="molecule type" value="Genomic_DNA"/>
</dbReference>